<dbReference type="PROSITE" id="PS50882">
    <property type="entry name" value="YTH"/>
    <property type="match status" value="1"/>
</dbReference>
<protein>
    <recommendedName>
        <fullName evidence="2">YTH domain-containing protein</fullName>
    </recommendedName>
</protein>
<dbReference type="InterPro" id="IPR045168">
    <property type="entry name" value="YTH_prot"/>
</dbReference>
<dbReference type="VEuPathDB" id="FungiDB:H257_07423"/>
<dbReference type="PANTHER" id="PTHR12357:SF89">
    <property type="entry name" value="YTH DOMAIN-CONTAINING FAMILY PROTEIN"/>
    <property type="match status" value="1"/>
</dbReference>
<feature type="compositionally biased region" description="Basic and acidic residues" evidence="1">
    <location>
        <begin position="17"/>
        <end position="26"/>
    </location>
</feature>
<dbReference type="AlphaFoldDB" id="W4GI58"/>
<dbReference type="Pfam" id="PF04146">
    <property type="entry name" value="YTH"/>
    <property type="match status" value="1"/>
</dbReference>
<dbReference type="EMBL" id="KI913128">
    <property type="protein sequence ID" value="ETV79405.1"/>
    <property type="molecule type" value="Genomic_DNA"/>
</dbReference>
<dbReference type="EMBL" id="KI913128">
    <property type="protein sequence ID" value="ETV79404.1"/>
    <property type="molecule type" value="Genomic_DNA"/>
</dbReference>
<sequence length="260" mass="29439">MVGRPGIAPPVGTTSAVKEREMDGRRKPQRRKHKPVALGPRFNKDAAKERSKDIVNDVSVFDDTVLTPYLRLGTCRYFVIKSFSEANVHKSVKYGVWTSTDTINMTLDMAFKSDLACIRPILLFFSVCGSKHFCGIARMTSAVNFDLNFGLWEKQKYEGYFRVEWLVLKDVPNHVLMKVQLNQKSFPRACDGDEVAYNEATEFMHCYMSYPSTTTLLDDMAYYNDQQVALEGKRNLSIHAHDGDADDLDSFLIPAVIPSS</sequence>
<dbReference type="CDD" id="cd21134">
    <property type="entry name" value="YTH"/>
    <property type="match status" value="1"/>
</dbReference>
<name>W4GI58_APHAT</name>
<organism evidence="3">
    <name type="scientific">Aphanomyces astaci</name>
    <name type="common">Crayfish plague agent</name>
    <dbReference type="NCBI Taxonomy" id="112090"/>
    <lineage>
        <taxon>Eukaryota</taxon>
        <taxon>Sar</taxon>
        <taxon>Stramenopiles</taxon>
        <taxon>Oomycota</taxon>
        <taxon>Saprolegniomycetes</taxon>
        <taxon>Saprolegniales</taxon>
        <taxon>Verrucalvaceae</taxon>
        <taxon>Aphanomyces</taxon>
    </lineage>
</organism>
<evidence type="ECO:0000256" key="1">
    <source>
        <dbReference type="SAM" id="MobiDB-lite"/>
    </source>
</evidence>
<dbReference type="InterPro" id="IPR007275">
    <property type="entry name" value="YTH_domain"/>
</dbReference>
<gene>
    <name evidence="3" type="ORF">H257_07423</name>
</gene>
<dbReference type="RefSeq" id="XP_009831246.1">
    <property type="nucleotide sequence ID" value="XM_009832944.1"/>
</dbReference>
<dbReference type="PANTHER" id="PTHR12357">
    <property type="entry name" value="YTH YT521-B HOMOLOGY DOMAIN-CONTAINING"/>
    <property type="match status" value="1"/>
</dbReference>
<dbReference type="OrthoDB" id="306690at2759"/>
<evidence type="ECO:0000313" key="3">
    <source>
        <dbReference type="EMBL" id="ETV79405.1"/>
    </source>
</evidence>
<dbReference type="GO" id="GO:0005737">
    <property type="term" value="C:cytoplasm"/>
    <property type="evidence" value="ECO:0007669"/>
    <property type="project" value="TreeGrafter"/>
</dbReference>
<feature type="domain" description="YTH" evidence="2">
    <location>
        <begin position="75"/>
        <end position="207"/>
    </location>
</feature>
<dbReference type="GO" id="GO:0003729">
    <property type="term" value="F:mRNA binding"/>
    <property type="evidence" value="ECO:0007669"/>
    <property type="project" value="TreeGrafter"/>
</dbReference>
<proteinExistence type="predicted"/>
<dbReference type="GeneID" id="20809419"/>
<dbReference type="Gene3D" id="3.10.590.10">
    <property type="entry name" value="ph1033 like domains"/>
    <property type="match status" value="1"/>
</dbReference>
<reference evidence="3" key="1">
    <citation type="submission" date="2013-12" db="EMBL/GenBank/DDBJ databases">
        <title>The Genome Sequence of Aphanomyces astaci APO3.</title>
        <authorList>
            <consortium name="The Broad Institute Genomics Platform"/>
            <person name="Russ C."/>
            <person name="Tyler B."/>
            <person name="van West P."/>
            <person name="Dieguez-Uribeondo J."/>
            <person name="Young S.K."/>
            <person name="Zeng Q."/>
            <person name="Gargeya S."/>
            <person name="Fitzgerald M."/>
            <person name="Abouelleil A."/>
            <person name="Alvarado L."/>
            <person name="Chapman S.B."/>
            <person name="Gainer-Dewar J."/>
            <person name="Goldberg J."/>
            <person name="Griggs A."/>
            <person name="Gujja S."/>
            <person name="Hansen M."/>
            <person name="Howarth C."/>
            <person name="Imamovic A."/>
            <person name="Ireland A."/>
            <person name="Larimer J."/>
            <person name="McCowan C."/>
            <person name="Murphy C."/>
            <person name="Pearson M."/>
            <person name="Poon T.W."/>
            <person name="Priest M."/>
            <person name="Roberts A."/>
            <person name="Saif S."/>
            <person name="Shea T."/>
            <person name="Sykes S."/>
            <person name="Wortman J."/>
            <person name="Nusbaum C."/>
            <person name="Birren B."/>
        </authorList>
    </citation>
    <scope>NUCLEOTIDE SEQUENCE [LARGE SCALE GENOMIC DNA]</scope>
    <source>
        <strain evidence="3">APO3</strain>
    </source>
</reference>
<dbReference type="GO" id="GO:0061157">
    <property type="term" value="P:mRNA destabilization"/>
    <property type="evidence" value="ECO:0007669"/>
    <property type="project" value="TreeGrafter"/>
</dbReference>
<evidence type="ECO:0000259" key="2">
    <source>
        <dbReference type="PROSITE" id="PS50882"/>
    </source>
</evidence>
<dbReference type="STRING" id="112090.W4GI58"/>
<dbReference type="RefSeq" id="XP_009831245.1">
    <property type="nucleotide sequence ID" value="XM_009832943.1"/>
</dbReference>
<accession>W4GI58</accession>
<feature type="region of interest" description="Disordered" evidence="1">
    <location>
        <begin position="1"/>
        <end position="42"/>
    </location>
</feature>